<evidence type="ECO:0000256" key="1">
    <source>
        <dbReference type="ARBA" id="ARBA00001462"/>
    </source>
</evidence>
<organism evidence="10 11">
    <name type="scientific">Acetatifactor muris</name>
    <dbReference type="NCBI Taxonomy" id="879566"/>
    <lineage>
        <taxon>Bacteria</taxon>
        <taxon>Bacillati</taxon>
        <taxon>Bacillota</taxon>
        <taxon>Clostridia</taxon>
        <taxon>Lachnospirales</taxon>
        <taxon>Lachnospiraceae</taxon>
        <taxon>Acetatifactor</taxon>
    </lineage>
</organism>
<evidence type="ECO:0000259" key="9">
    <source>
        <dbReference type="SMART" id="SM00813"/>
    </source>
</evidence>
<dbReference type="GO" id="GO:0000272">
    <property type="term" value="P:polysaccharide catabolic process"/>
    <property type="evidence" value="ECO:0007669"/>
    <property type="project" value="TreeGrafter"/>
</dbReference>
<dbReference type="Gene3D" id="3.20.20.80">
    <property type="entry name" value="Glycosidases"/>
    <property type="match status" value="1"/>
</dbReference>
<dbReference type="AlphaFoldDB" id="A0A2K4ZCL9"/>
<evidence type="ECO:0000256" key="7">
    <source>
        <dbReference type="ARBA" id="ARBA00023277"/>
    </source>
</evidence>
<accession>A0A2K4ZCL9</accession>
<dbReference type="Pfam" id="PF22848">
    <property type="entry name" value="ASD1_dom"/>
    <property type="match status" value="1"/>
</dbReference>
<proteinExistence type="inferred from homology"/>
<dbReference type="PANTHER" id="PTHR43576">
    <property type="entry name" value="ALPHA-L-ARABINOFURANOSIDASE C-RELATED"/>
    <property type="match status" value="1"/>
</dbReference>
<sequence length="533" mass="60770">MAREAKITVHPSYETGEISPRLFSTFLEPIGSMVNGTMFNPKHPTADEQGFRRDFIDALKATDMPAVRLPGGNFVSAWSWKDSIGPKEERKVRLDPAWHQYITNEVGHDEYLQWAEKVEAEPLYTINLGTGDMRDAMDIVEYTNHEGGTWWSDLRRKNGHEKPYDVKTWYLGNEMDGPWQLGSWDKDPRGYGVRANEVSKAIKWIDGRIETAVCASSASFMDHYPQWEETVLQECYDSVDYLSMHHYHSAPPGDIKALLGGSAYYEDFINTEVALCDLIGAKCRSPKKIMLSFDEYGAMMRPNTPLHPGYGYHNMIRAHYRFDPERKYILHDPDKMEDRFRPGGDLLQMLSMLSIQLAFLRHADRVKIGCMTGGLGALCSSNHDHVWKSASHYAYCQMMEYARGTSMRTAVESETFDMPGYAIDDTSQYTGKEGMNYIDAASAWDKEKEQLAVFVINRSEENEYPLTLDVKGFENYTFVGHQEMCTTDLDVRNTFEEPDVIKPVANEGGVFENGVLKTHVKPLSWNVLLLKKA</sequence>
<comment type="pathway">
    <text evidence="2">Glycan metabolism.</text>
</comment>
<dbReference type="Proteomes" id="UP000236311">
    <property type="component" value="Unassembled WGS sequence"/>
</dbReference>
<dbReference type="EC" id="3.2.1.55" evidence="5"/>
<dbReference type="EMBL" id="OFSM01000004">
    <property type="protein sequence ID" value="SOY28191.1"/>
    <property type="molecule type" value="Genomic_DNA"/>
</dbReference>
<gene>
    <name evidence="10" type="primary">abfA_1</name>
    <name evidence="10" type="ORF">AMURIS_00898</name>
</gene>
<dbReference type="SUPFAM" id="SSF51445">
    <property type="entry name" value="(Trans)glycosidases"/>
    <property type="match status" value="1"/>
</dbReference>
<feature type="domain" description="Alpha-L-arabinofuranosidase C-terminal" evidence="9">
    <location>
        <begin position="294"/>
        <end position="524"/>
    </location>
</feature>
<evidence type="ECO:0000256" key="2">
    <source>
        <dbReference type="ARBA" id="ARBA00004881"/>
    </source>
</evidence>
<reference evidence="10 11" key="1">
    <citation type="submission" date="2018-01" db="EMBL/GenBank/DDBJ databases">
        <authorList>
            <person name="Gaut B.S."/>
            <person name="Morton B.R."/>
            <person name="Clegg M.T."/>
            <person name="Duvall M.R."/>
        </authorList>
    </citation>
    <scope>NUCLEOTIDE SEQUENCE [LARGE SCALE GENOMIC DNA]</scope>
    <source>
        <strain evidence="10">GP69</strain>
    </source>
</reference>
<protein>
    <recommendedName>
        <fullName evidence="5">non-reducing end alpha-L-arabinofuranosidase</fullName>
        <ecNumber evidence="5">3.2.1.55</ecNumber>
    </recommendedName>
</protein>
<name>A0A2K4ZCL9_9FIRM</name>
<keyword evidence="11" id="KW-1185">Reference proteome</keyword>
<dbReference type="PANTHER" id="PTHR43576:SF3">
    <property type="entry name" value="ALPHA-L-ARABINOFURANOSIDASE C"/>
    <property type="match status" value="1"/>
</dbReference>
<dbReference type="InterPro" id="IPR055235">
    <property type="entry name" value="ASD1_cat"/>
</dbReference>
<evidence type="ECO:0000256" key="3">
    <source>
        <dbReference type="ARBA" id="ARBA00007186"/>
    </source>
</evidence>
<evidence type="ECO:0000256" key="5">
    <source>
        <dbReference type="ARBA" id="ARBA00012670"/>
    </source>
</evidence>
<dbReference type="OrthoDB" id="9758333at2"/>
<keyword evidence="7" id="KW-0119">Carbohydrate metabolism</keyword>
<comment type="subunit">
    <text evidence="4">Homohexamer; trimer of dimers.</text>
</comment>
<evidence type="ECO:0000313" key="11">
    <source>
        <dbReference type="Proteomes" id="UP000236311"/>
    </source>
</evidence>
<comment type="catalytic activity">
    <reaction evidence="1">
        <text>Hydrolysis of terminal non-reducing alpha-L-arabinofuranoside residues in alpha-L-arabinosides.</text>
        <dbReference type="EC" id="3.2.1.55"/>
    </reaction>
</comment>
<evidence type="ECO:0000313" key="10">
    <source>
        <dbReference type="EMBL" id="SOY28191.1"/>
    </source>
</evidence>
<dbReference type="InterPro" id="IPR013780">
    <property type="entry name" value="Glyco_hydro_b"/>
</dbReference>
<dbReference type="SMART" id="SM00813">
    <property type="entry name" value="Alpha-L-AF_C"/>
    <property type="match status" value="1"/>
</dbReference>
<dbReference type="GO" id="GO:0046556">
    <property type="term" value="F:alpha-L-arabinofuranosidase activity"/>
    <property type="evidence" value="ECO:0007669"/>
    <property type="project" value="UniProtKB-EC"/>
</dbReference>
<dbReference type="InterPro" id="IPR017853">
    <property type="entry name" value="GH"/>
</dbReference>
<dbReference type="SUPFAM" id="SSF51011">
    <property type="entry name" value="Glycosyl hydrolase domain"/>
    <property type="match status" value="1"/>
</dbReference>
<evidence type="ECO:0000256" key="6">
    <source>
        <dbReference type="ARBA" id="ARBA00022801"/>
    </source>
</evidence>
<dbReference type="RefSeq" id="WP_103238306.1">
    <property type="nucleotide sequence ID" value="NZ_JANJZD010000004.1"/>
</dbReference>
<dbReference type="Gene3D" id="2.60.40.1180">
    <property type="entry name" value="Golgi alpha-mannosidase II"/>
    <property type="match status" value="1"/>
</dbReference>
<dbReference type="GO" id="GO:0046373">
    <property type="term" value="P:L-arabinose metabolic process"/>
    <property type="evidence" value="ECO:0007669"/>
    <property type="project" value="InterPro"/>
</dbReference>
<evidence type="ECO:0000256" key="8">
    <source>
        <dbReference type="ARBA" id="ARBA00023295"/>
    </source>
</evidence>
<keyword evidence="8 10" id="KW-0326">Glycosidase</keyword>
<dbReference type="InterPro" id="IPR010720">
    <property type="entry name" value="Alpha-L-AF_C"/>
</dbReference>
<comment type="similarity">
    <text evidence="3">Belongs to the glycosyl hydrolase 51 family.</text>
</comment>
<evidence type="ECO:0000256" key="4">
    <source>
        <dbReference type="ARBA" id="ARBA00011165"/>
    </source>
</evidence>
<keyword evidence="6 10" id="KW-0378">Hydrolase</keyword>
<dbReference type="Pfam" id="PF06964">
    <property type="entry name" value="Alpha-L-AF_C"/>
    <property type="match status" value="1"/>
</dbReference>